<organism evidence="1 2">
    <name type="scientific">Sphaerodactylus townsendi</name>
    <dbReference type="NCBI Taxonomy" id="933632"/>
    <lineage>
        <taxon>Eukaryota</taxon>
        <taxon>Metazoa</taxon>
        <taxon>Chordata</taxon>
        <taxon>Craniata</taxon>
        <taxon>Vertebrata</taxon>
        <taxon>Euteleostomi</taxon>
        <taxon>Lepidosauria</taxon>
        <taxon>Squamata</taxon>
        <taxon>Bifurcata</taxon>
        <taxon>Gekkota</taxon>
        <taxon>Sphaerodactylidae</taxon>
        <taxon>Sphaerodactylus</taxon>
    </lineage>
</organism>
<dbReference type="Proteomes" id="UP000827872">
    <property type="component" value="Linkage Group LG08"/>
</dbReference>
<comment type="caution">
    <text evidence="1">The sequence shown here is derived from an EMBL/GenBank/DDBJ whole genome shotgun (WGS) entry which is preliminary data.</text>
</comment>
<reference evidence="1" key="1">
    <citation type="submission" date="2021-08" db="EMBL/GenBank/DDBJ databases">
        <title>The first chromosome-level gecko genome reveals the dynamic sex chromosomes of Neotropical dwarf geckos (Sphaerodactylidae: Sphaerodactylus).</title>
        <authorList>
            <person name="Pinto B.J."/>
            <person name="Keating S.E."/>
            <person name="Gamble T."/>
        </authorList>
    </citation>
    <scope>NUCLEOTIDE SEQUENCE</scope>
    <source>
        <strain evidence="1">TG3544</strain>
    </source>
</reference>
<evidence type="ECO:0000313" key="1">
    <source>
        <dbReference type="EMBL" id="KAH8002486.1"/>
    </source>
</evidence>
<evidence type="ECO:0000313" key="2">
    <source>
        <dbReference type="Proteomes" id="UP000827872"/>
    </source>
</evidence>
<name>A0ACB8FBF2_9SAUR</name>
<protein>
    <submittedName>
        <fullName evidence="1">Protein transport protein Sec31A</fullName>
    </submittedName>
</protein>
<accession>A0ACB8FBF2</accession>
<proteinExistence type="predicted"/>
<dbReference type="EMBL" id="CM037621">
    <property type="protein sequence ID" value="KAH8002486.1"/>
    <property type="molecule type" value="Genomic_DNA"/>
</dbReference>
<sequence length="179" mass="19765">MLIAGGENGNIILYDPAKIIAGDSEVVITQKDKHMEPVRALDFNLFQTNLVASGANESEIYIWDLNNFATPMTPGAKTQPPEDISCIAWNRQVQHILASASPSGRATVWDLRKNEPIIKVSDHSNQMRCSSSKHADLLFEDMVYNVLQFIASIHEQLMRGKTEEGSIGSVLLPKPTSLC</sequence>
<gene>
    <name evidence="1" type="primary">SEC31A_3</name>
    <name evidence="1" type="ORF">K3G42_024899</name>
</gene>
<keyword evidence="2" id="KW-1185">Reference proteome</keyword>